<evidence type="ECO:0000256" key="5">
    <source>
        <dbReference type="PROSITE-ProRule" id="PRU01191"/>
    </source>
</evidence>
<evidence type="ECO:0000256" key="1">
    <source>
        <dbReference type="ARBA" id="ARBA00004123"/>
    </source>
</evidence>
<dbReference type="PANTHER" id="PTHR31636">
    <property type="entry name" value="OSJNBA0084A10.13 PROTEIN-RELATED"/>
    <property type="match status" value="1"/>
</dbReference>
<comment type="subcellular location">
    <subcellularLocation>
        <location evidence="1">Nucleus</location>
    </subcellularLocation>
</comment>
<keyword evidence="3" id="KW-0804">Transcription</keyword>
<evidence type="ECO:0000256" key="4">
    <source>
        <dbReference type="ARBA" id="ARBA00023242"/>
    </source>
</evidence>
<proteinExistence type="inferred from homology"/>
<dbReference type="InterPro" id="IPR005202">
    <property type="entry name" value="TF_GRAS"/>
</dbReference>
<dbReference type="SMR" id="A0A498KTS4"/>
<feature type="region of interest" description="SAW" evidence="5">
    <location>
        <begin position="570"/>
        <end position="647"/>
    </location>
</feature>
<dbReference type="EMBL" id="RDQH01000327">
    <property type="protein sequence ID" value="RXI08373.1"/>
    <property type="molecule type" value="Genomic_DNA"/>
</dbReference>
<feature type="region of interest" description="Disordered" evidence="6">
    <location>
        <begin position="243"/>
        <end position="276"/>
    </location>
</feature>
<organism evidence="7 8">
    <name type="scientific">Malus domestica</name>
    <name type="common">Apple</name>
    <name type="synonym">Pyrus malus</name>
    <dbReference type="NCBI Taxonomy" id="3750"/>
    <lineage>
        <taxon>Eukaryota</taxon>
        <taxon>Viridiplantae</taxon>
        <taxon>Streptophyta</taxon>
        <taxon>Embryophyta</taxon>
        <taxon>Tracheophyta</taxon>
        <taxon>Spermatophyta</taxon>
        <taxon>Magnoliopsida</taxon>
        <taxon>eudicotyledons</taxon>
        <taxon>Gunneridae</taxon>
        <taxon>Pentapetalae</taxon>
        <taxon>rosids</taxon>
        <taxon>fabids</taxon>
        <taxon>Rosales</taxon>
        <taxon>Rosaceae</taxon>
        <taxon>Amygdaloideae</taxon>
        <taxon>Maleae</taxon>
        <taxon>Malus</taxon>
    </lineage>
</organism>
<accession>A0A498KTS4</accession>
<reference evidence="7 8" key="1">
    <citation type="submission" date="2018-10" db="EMBL/GenBank/DDBJ databases">
        <title>A high-quality apple genome assembly.</title>
        <authorList>
            <person name="Hu J."/>
        </authorList>
    </citation>
    <scope>NUCLEOTIDE SEQUENCE [LARGE SCALE GENOMIC DNA]</scope>
    <source>
        <strain evidence="8">cv. HFTH1</strain>
        <tissue evidence="7">Young leaf</tissue>
    </source>
</reference>
<dbReference type="STRING" id="3750.A0A498KTS4"/>
<sequence>MQSGGYNDGRGSGVPDFYPNGRSISIAAAMNGHNPSQNNPYHRSQLPGLFLDPTASQIARQTQFQPQTQNPAAGLIGKRTLAEFQAQQQNHYNLHQNPSQNLYLRSLKPRTFQHSSPISPLSPIDFSSGSSISGSESLFSSTSILPHQRFGLPMLQQPRPQPINQPAPPAMSYVNNLVPNNRVQNNPVQTRGVDSEKMFSNRLQELEKQLLDDNDEDDEGDAVSVITKTNSEWSETIQNLMGTAAPSQNQKPISPSPTSSSSSSSSVASPATSTCSKQSLMEAATAISDGKSEAAVEILTRMTPTQVANPRPSSEQRLLEFMGLALKSRVNPIDNPPPIAELFRQEHTGSTQSLYELSPCFRLGFTAANLAILEATMTDQSATSKVHVIDFDIGQGGQYVHLFHALVARQNGRPAVVKITTVADNGGEERLRMVHQKLSQAAQRLGVRLEFNVASQKIGDLNRESLGCEPDEPIAVNLAFKLYSMPDESVSTDNPRDELLRRVKGLAPRVVTLVEQELNTNTAPFMARVNECCAYYGALLESIEATVPRENPERVKAEEALSRKVANSVACEGRDRVERCEVFGKWRARMGMAGFELRPMGPNVTESLKNRLVSGNRVNSGFTVKEENGGVCFGWISRTLTVASAWR</sequence>
<keyword evidence="2" id="KW-0805">Transcription regulation</keyword>
<dbReference type="Proteomes" id="UP000290289">
    <property type="component" value="Chromosome 1"/>
</dbReference>
<evidence type="ECO:0000256" key="3">
    <source>
        <dbReference type="ARBA" id="ARBA00023163"/>
    </source>
</evidence>
<feature type="short sequence motif" description="VHIID" evidence="5">
    <location>
        <begin position="386"/>
        <end position="390"/>
    </location>
</feature>
<comment type="caution">
    <text evidence="7">The sequence shown here is derived from an EMBL/GenBank/DDBJ whole genome shotgun (WGS) entry which is preliminary data.</text>
</comment>
<name>A0A498KTS4_MALDO</name>
<evidence type="ECO:0000313" key="7">
    <source>
        <dbReference type="EMBL" id="RXI08373.1"/>
    </source>
</evidence>
<evidence type="ECO:0000256" key="6">
    <source>
        <dbReference type="SAM" id="MobiDB-lite"/>
    </source>
</evidence>
<dbReference type="PROSITE" id="PS50985">
    <property type="entry name" value="GRAS"/>
    <property type="match status" value="1"/>
</dbReference>
<dbReference type="KEGG" id="mdm:103443044"/>
<comment type="caution">
    <text evidence="5">Lacks conserved residue(s) required for the propagation of feature annotation.</text>
</comment>
<evidence type="ECO:0000313" key="8">
    <source>
        <dbReference type="Proteomes" id="UP000290289"/>
    </source>
</evidence>
<gene>
    <name evidence="7" type="ORF">DVH24_022517</name>
</gene>
<feature type="compositionally biased region" description="Low complexity" evidence="6">
    <location>
        <begin position="256"/>
        <end position="276"/>
    </location>
</feature>
<dbReference type="OrthoDB" id="677896at2759"/>
<comment type="similarity">
    <text evidence="5">Belongs to the GRAS family.</text>
</comment>
<dbReference type="Gramene" id="mRNA:MD01G0170100">
    <property type="protein sequence ID" value="CDS:MD01G0170100.1"/>
    <property type="gene ID" value="MD01G0170100"/>
</dbReference>
<dbReference type="Pfam" id="PF03514">
    <property type="entry name" value="GRAS"/>
    <property type="match status" value="1"/>
</dbReference>
<feature type="compositionally biased region" description="Polar residues" evidence="6">
    <location>
        <begin position="243"/>
        <end position="253"/>
    </location>
</feature>
<dbReference type="AlphaFoldDB" id="A0A498KTS4"/>
<protein>
    <submittedName>
        <fullName evidence="7">Uncharacterized protein</fullName>
    </submittedName>
</protein>
<keyword evidence="4" id="KW-0539">Nucleus</keyword>
<evidence type="ECO:0000256" key="2">
    <source>
        <dbReference type="ARBA" id="ARBA00023015"/>
    </source>
</evidence>
<keyword evidence="8" id="KW-1185">Reference proteome</keyword>
<dbReference type="GO" id="GO:0005634">
    <property type="term" value="C:nucleus"/>
    <property type="evidence" value="ECO:0007669"/>
    <property type="project" value="UniProtKB-SubCell"/>
</dbReference>